<dbReference type="Proteomes" id="UP000320475">
    <property type="component" value="Unassembled WGS sequence"/>
</dbReference>
<dbReference type="EMBL" id="QEAM01000086">
    <property type="protein sequence ID" value="TPX47064.1"/>
    <property type="molecule type" value="Genomic_DNA"/>
</dbReference>
<gene>
    <name evidence="2" type="ORF">SeLEV6574_g02850</name>
    <name evidence="1" type="ORF">SeMB42_g06298</name>
</gene>
<proteinExistence type="predicted"/>
<dbReference type="SUPFAM" id="SSF50814">
    <property type="entry name" value="Lipocalins"/>
    <property type="match status" value="1"/>
</dbReference>
<dbReference type="Gene3D" id="2.40.128.20">
    <property type="match status" value="1"/>
</dbReference>
<sequence length="144" mass="15848">MTDFSGKWILDRTRSSSPADVLDVQGAGWFMKQAAAAVSLDVDITQTGSGEHTVITTRTITGEQAMTIDGVEREYPRKLIGDSVFITAKWGPEETLIVHHRHSSGSWTQDGVWELSDAGKTRTQKIHVKGPQKEGDFAMIFTKA</sequence>
<dbReference type="InterPro" id="IPR012674">
    <property type="entry name" value="Calycin"/>
</dbReference>
<dbReference type="Proteomes" id="UP000317494">
    <property type="component" value="Unassembled WGS sequence"/>
</dbReference>
<evidence type="ECO:0000313" key="4">
    <source>
        <dbReference type="Proteomes" id="UP000320475"/>
    </source>
</evidence>
<accession>A0A507CMA7</accession>
<name>A0A507CMA7_9FUNG</name>
<dbReference type="VEuPathDB" id="FungiDB:SeMB42_g06298"/>
<organism evidence="1 3">
    <name type="scientific">Synchytrium endobioticum</name>
    <dbReference type="NCBI Taxonomy" id="286115"/>
    <lineage>
        <taxon>Eukaryota</taxon>
        <taxon>Fungi</taxon>
        <taxon>Fungi incertae sedis</taxon>
        <taxon>Chytridiomycota</taxon>
        <taxon>Chytridiomycota incertae sedis</taxon>
        <taxon>Chytridiomycetes</taxon>
        <taxon>Synchytriales</taxon>
        <taxon>Synchytriaceae</taxon>
        <taxon>Synchytrium</taxon>
    </lineage>
</organism>
<evidence type="ECO:0008006" key="5">
    <source>
        <dbReference type="Google" id="ProtNLM"/>
    </source>
</evidence>
<evidence type="ECO:0000313" key="2">
    <source>
        <dbReference type="EMBL" id="TPX47064.1"/>
    </source>
</evidence>
<dbReference type="OrthoDB" id="425354at2759"/>
<comment type="caution">
    <text evidence="1">The sequence shown here is derived from an EMBL/GenBank/DDBJ whole genome shotgun (WGS) entry which is preliminary data.</text>
</comment>
<reference evidence="3 4" key="1">
    <citation type="journal article" date="2019" name="Sci. Rep.">
        <title>Comparative genomics of chytrid fungi reveal insights into the obligate biotrophic and pathogenic lifestyle of Synchytrium endobioticum.</title>
        <authorList>
            <person name="van de Vossenberg B.T.L.H."/>
            <person name="Warris S."/>
            <person name="Nguyen H.D.T."/>
            <person name="van Gent-Pelzer M.P.E."/>
            <person name="Joly D.L."/>
            <person name="van de Geest H.C."/>
            <person name="Bonants P.J.M."/>
            <person name="Smith D.S."/>
            <person name="Levesque C.A."/>
            <person name="van der Lee T.A.J."/>
        </authorList>
    </citation>
    <scope>NUCLEOTIDE SEQUENCE [LARGE SCALE GENOMIC DNA]</scope>
    <source>
        <strain evidence="2 4">LEV6574</strain>
        <strain evidence="1 3">MB42</strain>
    </source>
</reference>
<dbReference type="EMBL" id="QEAN01000345">
    <property type="protein sequence ID" value="TPX39633.1"/>
    <property type="molecule type" value="Genomic_DNA"/>
</dbReference>
<keyword evidence="3" id="KW-1185">Reference proteome</keyword>
<evidence type="ECO:0000313" key="1">
    <source>
        <dbReference type="EMBL" id="TPX39633.1"/>
    </source>
</evidence>
<dbReference type="AlphaFoldDB" id="A0A507CMA7"/>
<evidence type="ECO:0000313" key="3">
    <source>
        <dbReference type="Proteomes" id="UP000317494"/>
    </source>
</evidence>
<protein>
    <recommendedName>
        <fullName evidence="5">Lipocalin-like domain-containing protein</fullName>
    </recommendedName>
</protein>